<evidence type="ECO:0000256" key="1">
    <source>
        <dbReference type="ARBA" id="ARBA00010515"/>
    </source>
</evidence>
<dbReference type="Proteomes" id="UP000298416">
    <property type="component" value="Unassembled WGS sequence"/>
</dbReference>
<evidence type="ECO:0000313" key="3">
    <source>
        <dbReference type="EMBL" id="KAG6435704.1"/>
    </source>
</evidence>
<dbReference type="GO" id="GO:0016787">
    <property type="term" value="F:hydrolase activity"/>
    <property type="evidence" value="ECO:0007669"/>
    <property type="project" value="InterPro"/>
</dbReference>
<protein>
    <recommendedName>
        <fullName evidence="2">Alpha/beta hydrolase fold-3 domain-containing protein</fullName>
    </recommendedName>
</protein>
<name>A0A8X9ADA9_SALSN</name>
<sequence>MAGTILNQPFFGGKQLTKSELEQAVDDNLPLPEQDLLWQLALPVGTDMDHRFSNPLVAKENVKNIGRCLVIGFGGDPLIDRQQDLVKMLVDEGVAPLRRKISASVPDFDDGGFHGVDMVESSKRATAVLNYIKTFV</sequence>
<evidence type="ECO:0000259" key="2">
    <source>
        <dbReference type="Pfam" id="PF07859"/>
    </source>
</evidence>
<dbReference type="EMBL" id="PNBA02000001">
    <property type="protein sequence ID" value="KAG6435704.1"/>
    <property type="molecule type" value="Genomic_DNA"/>
</dbReference>
<comment type="similarity">
    <text evidence="1">Belongs to the 'GDXG' lipolytic enzyme family.</text>
</comment>
<accession>A0A8X9ADA9</accession>
<reference evidence="3" key="2">
    <citation type="submission" date="2020-08" db="EMBL/GenBank/DDBJ databases">
        <title>Plant Genome Project.</title>
        <authorList>
            <person name="Zhang R.-G."/>
        </authorList>
    </citation>
    <scope>NUCLEOTIDE SEQUENCE</scope>
    <source>
        <strain evidence="3">Huo1</strain>
        <tissue evidence="3">Leaf</tissue>
    </source>
</reference>
<dbReference type="AlphaFoldDB" id="A0A8X9ADA9"/>
<feature type="domain" description="Alpha/beta hydrolase fold-3" evidence="2">
    <location>
        <begin position="2"/>
        <end position="95"/>
    </location>
</feature>
<dbReference type="SUPFAM" id="SSF53474">
    <property type="entry name" value="alpha/beta-Hydrolases"/>
    <property type="match status" value="1"/>
</dbReference>
<dbReference type="InterPro" id="IPR013094">
    <property type="entry name" value="AB_hydrolase_3"/>
</dbReference>
<dbReference type="Gene3D" id="3.40.50.1820">
    <property type="entry name" value="alpha/beta hydrolase"/>
    <property type="match status" value="1"/>
</dbReference>
<keyword evidence="4" id="KW-1185">Reference proteome</keyword>
<proteinExistence type="inferred from homology"/>
<organism evidence="3">
    <name type="scientific">Salvia splendens</name>
    <name type="common">Scarlet sage</name>
    <dbReference type="NCBI Taxonomy" id="180675"/>
    <lineage>
        <taxon>Eukaryota</taxon>
        <taxon>Viridiplantae</taxon>
        <taxon>Streptophyta</taxon>
        <taxon>Embryophyta</taxon>
        <taxon>Tracheophyta</taxon>
        <taxon>Spermatophyta</taxon>
        <taxon>Magnoliopsida</taxon>
        <taxon>eudicotyledons</taxon>
        <taxon>Gunneridae</taxon>
        <taxon>Pentapetalae</taxon>
        <taxon>asterids</taxon>
        <taxon>lamiids</taxon>
        <taxon>Lamiales</taxon>
        <taxon>Lamiaceae</taxon>
        <taxon>Nepetoideae</taxon>
        <taxon>Mentheae</taxon>
        <taxon>Salviinae</taxon>
        <taxon>Salvia</taxon>
        <taxon>Salvia subgen. Calosphace</taxon>
        <taxon>core Calosphace</taxon>
    </lineage>
</organism>
<evidence type="ECO:0000313" key="4">
    <source>
        <dbReference type="Proteomes" id="UP000298416"/>
    </source>
</evidence>
<gene>
    <name evidence="3" type="ORF">SASPL_100579</name>
</gene>
<dbReference type="Pfam" id="PF07859">
    <property type="entry name" value="Abhydrolase_3"/>
    <property type="match status" value="1"/>
</dbReference>
<reference evidence="3" key="1">
    <citation type="submission" date="2018-01" db="EMBL/GenBank/DDBJ databases">
        <authorList>
            <person name="Mao J.F."/>
        </authorList>
    </citation>
    <scope>NUCLEOTIDE SEQUENCE</scope>
    <source>
        <strain evidence="3">Huo1</strain>
        <tissue evidence="3">Leaf</tissue>
    </source>
</reference>
<dbReference type="InterPro" id="IPR029058">
    <property type="entry name" value="AB_hydrolase_fold"/>
</dbReference>
<comment type="caution">
    <text evidence="3">The sequence shown here is derived from an EMBL/GenBank/DDBJ whole genome shotgun (WGS) entry which is preliminary data.</text>
</comment>